<protein>
    <recommendedName>
        <fullName evidence="2">Eukaryotic translation initiation factor 4G1 eIF4E-binding domain-containing protein</fullName>
    </recommendedName>
</protein>
<evidence type="ECO:0000313" key="4">
    <source>
        <dbReference type="Proteomes" id="UP000814176"/>
    </source>
</evidence>
<gene>
    <name evidence="3" type="ORF">C8Q71DRAFT_160311</name>
</gene>
<comment type="caution">
    <text evidence="3">The sequence shown here is derived from an EMBL/GenBank/DDBJ whole genome shotgun (WGS) entry which is preliminary data.</text>
</comment>
<dbReference type="SUPFAM" id="SSF101489">
    <property type="entry name" value="Eukaryotic initiation factor 4f subunit eIF4g, eIF4e-binding domain"/>
    <property type="match status" value="1"/>
</dbReference>
<dbReference type="Gene3D" id="1.20.970.30">
    <property type="entry name" value="eIF4G, eIF4E-binding domain"/>
    <property type="match status" value="1"/>
</dbReference>
<name>A0ABQ8KA04_9APHY</name>
<feature type="compositionally biased region" description="Low complexity" evidence="1">
    <location>
        <begin position="171"/>
        <end position="188"/>
    </location>
</feature>
<evidence type="ECO:0000313" key="3">
    <source>
        <dbReference type="EMBL" id="KAH9834098.1"/>
    </source>
</evidence>
<dbReference type="InterPro" id="IPR022745">
    <property type="entry name" value="eIF4G1_eIF4E-bd"/>
</dbReference>
<dbReference type="RefSeq" id="XP_047776754.1">
    <property type="nucleotide sequence ID" value="XM_047916680.1"/>
</dbReference>
<dbReference type="EMBL" id="JADCUA010000016">
    <property type="protein sequence ID" value="KAH9834098.1"/>
    <property type="molecule type" value="Genomic_DNA"/>
</dbReference>
<keyword evidence="4" id="KW-1185">Reference proteome</keyword>
<feature type="region of interest" description="Disordered" evidence="1">
    <location>
        <begin position="57"/>
        <end position="414"/>
    </location>
</feature>
<accession>A0ABQ8KA04</accession>
<dbReference type="InterPro" id="IPR036211">
    <property type="entry name" value="eIF4G_eIF4E-bd_sf"/>
</dbReference>
<dbReference type="Pfam" id="PF12152">
    <property type="entry name" value="eIF_4G1"/>
    <property type="match status" value="1"/>
</dbReference>
<feature type="compositionally biased region" description="Basic and acidic residues" evidence="1">
    <location>
        <begin position="244"/>
        <end position="351"/>
    </location>
</feature>
<evidence type="ECO:0000256" key="1">
    <source>
        <dbReference type="SAM" id="MobiDB-lite"/>
    </source>
</evidence>
<dbReference type="GeneID" id="71997412"/>
<evidence type="ECO:0000259" key="2">
    <source>
        <dbReference type="Pfam" id="PF12152"/>
    </source>
</evidence>
<reference evidence="3 4" key="1">
    <citation type="journal article" date="2021" name="Environ. Microbiol.">
        <title>Gene family expansions and transcriptome signatures uncover fungal adaptations to wood decay.</title>
        <authorList>
            <person name="Hage H."/>
            <person name="Miyauchi S."/>
            <person name="Viragh M."/>
            <person name="Drula E."/>
            <person name="Min B."/>
            <person name="Chaduli D."/>
            <person name="Navarro D."/>
            <person name="Favel A."/>
            <person name="Norest M."/>
            <person name="Lesage-Meessen L."/>
            <person name="Balint B."/>
            <person name="Merenyi Z."/>
            <person name="de Eugenio L."/>
            <person name="Morin E."/>
            <person name="Martinez A.T."/>
            <person name="Baldrian P."/>
            <person name="Stursova M."/>
            <person name="Martinez M.J."/>
            <person name="Novotny C."/>
            <person name="Magnuson J.K."/>
            <person name="Spatafora J.W."/>
            <person name="Maurice S."/>
            <person name="Pangilinan J."/>
            <person name="Andreopoulos W."/>
            <person name="LaButti K."/>
            <person name="Hundley H."/>
            <person name="Na H."/>
            <person name="Kuo A."/>
            <person name="Barry K."/>
            <person name="Lipzen A."/>
            <person name="Henrissat B."/>
            <person name="Riley R."/>
            <person name="Ahrendt S."/>
            <person name="Nagy L.G."/>
            <person name="Grigoriev I.V."/>
            <person name="Martin F."/>
            <person name="Rosso M.N."/>
        </authorList>
    </citation>
    <scope>NUCLEOTIDE SEQUENCE [LARGE SCALE GENOMIC DNA]</scope>
    <source>
        <strain evidence="3 4">CIRM-BRFM 1785</strain>
    </source>
</reference>
<proteinExistence type="predicted"/>
<sequence>MSRACTLSCTPLTLASLSRHLGSAPPVPSALLQAPSHIASPSTRPSPLLQVSPTPIHAQAQPSQMGARPPYPSFVPGSGLRPQRRAPPTPGGPLRVYVPPRQIPDGKTGGVTGRPNGASALTSVSASTSSVRLDPSHGGESSAGVPPAPQPVRGWYDGYYMQPHVVGTPDQQPQGPQGPSRPRIPIPSRNAPRQLHAPDTPTIAPTVTGHPPHPAPSPHTYEFSLSSVSSPSPTASSIGPSNRLAKERAEEEAAEKAERAAEERAKQKADKKAWKEKEAEEKRKTEEEERTRKEKEKEEQQRRRKQEEAEKARKEAEKAKKETERLRMEIRERLRKEKVAATRAESEKGEVDESEATPASEAQAEETAEIQYSKDEPQDTGSLRIDTAVSDVPKKRHPGPLESSSTRKQGQPIPSAPAIVTARITEDLGSVSYPESIKSPEVELNVNVKRGKTRYDRDRLMEFMKICKDRPDYLPPLDAIALESSEQGADVSISHESQQHSLTPMVLPPLNSPCQLQNLGSSNFDGAGGHLIIHVSLRRLGMYCV</sequence>
<feature type="compositionally biased region" description="Low complexity" evidence="1">
    <location>
        <begin position="118"/>
        <end position="131"/>
    </location>
</feature>
<dbReference type="Proteomes" id="UP000814176">
    <property type="component" value="Unassembled WGS sequence"/>
</dbReference>
<feature type="domain" description="Eukaryotic translation initiation factor 4G1 eIF4E-binding" evidence="2">
    <location>
        <begin position="410"/>
        <end position="472"/>
    </location>
</feature>
<organism evidence="3 4">
    <name type="scientific">Rhodofomes roseus</name>
    <dbReference type="NCBI Taxonomy" id="34475"/>
    <lineage>
        <taxon>Eukaryota</taxon>
        <taxon>Fungi</taxon>
        <taxon>Dikarya</taxon>
        <taxon>Basidiomycota</taxon>
        <taxon>Agaricomycotina</taxon>
        <taxon>Agaricomycetes</taxon>
        <taxon>Polyporales</taxon>
        <taxon>Rhodofomes</taxon>
    </lineage>
</organism>
<feature type="compositionally biased region" description="Low complexity" evidence="1">
    <location>
        <begin position="224"/>
        <end position="241"/>
    </location>
</feature>